<dbReference type="Proteomes" id="UP000292362">
    <property type="component" value="Unassembled WGS sequence"/>
</dbReference>
<proteinExistence type="predicted"/>
<evidence type="ECO:0000313" key="1">
    <source>
        <dbReference type="EMBL" id="TBT99635.1"/>
    </source>
</evidence>
<comment type="caution">
    <text evidence="1">The sequence shown here is derived from an EMBL/GenBank/DDBJ whole genome shotgun (WGS) entry which is preliminary data.</text>
</comment>
<organism evidence="1 2">
    <name type="scientific">Hamiltosporidium tvaerminnensis</name>
    <dbReference type="NCBI Taxonomy" id="1176355"/>
    <lineage>
        <taxon>Eukaryota</taxon>
        <taxon>Fungi</taxon>
        <taxon>Fungi incertae sedis</taxon>
        <taxon>Microsporidia</taxon>
        <taxon>Dubosqiidae</taxon>
        <taxon>Hamiltosporidium</taxon>
    </lineage>
</organism>
<evidence type="ECO:0008006" key="3">
    <source>
        <dbReference type="Google" id="ProtNLM"/>
    </source>
</evidence>
<sequence>MGKQINCKKEWHPSRYETRMKVAEAEEKEAGNEKNYLKEQNINDEGRMAWMLDDFKE</sequence>
<dbReference type="VEuPathDB" id="MicrosporidiaDB:CWI37_1271p0020"/>
<reference evidence="1 2" key="1">
    <citation type="submission" date="2017-12" db="EMBL/GenBank/DDBJ databases">
        <authorList>
            <person name="Pombert J.-F."/>
            <person name="Haag K.L."/>
            <person name="Ebert D."/>
        </authorList>
    </citation>
    <scope>NUCLEOTIDE SEQUENCE [LARGE SCALE GENOMIC DNA]</scope>
    <source>
        <strain evidence="1">FI-OER-3-3</strain>
    </source>
</reference>
<dbReference type="AlphaFoldDB" id="A0A4Q9KY90"/>
<accession>A0A4Q9KY90</accession>
<gene>
    <name evidence="1" type="ORF">CWI37_1271p0020</name>
</gene>
<protein>
    <recommendedName>
        <fullName evidence="3">CBF1-interacting co-repressor CIR N-terminal domain-containing protein</fullName>
    </recommendedName>
</protein>
<evidence type="ECO:0000313" key="2">
    <source>
        <dbReference type="Proteomes" id="UP000292362"/>
    </source>
</evidence>
<dbReference type="EMBL" id="PITJ01001271">
    <property type="protein sequence ID" value="TBT99635.1"/>
    <property type="molecule type" value="Genomic_DNA"/>
</dbReference>
<name>A0A4Q9KY90_9MICR</name>